<comment type="catalytic activity">
    <reaction evidence="5">
        <text>ethanolamine = acetaldehyde + NH4(+)</text>
        <dbReference type="Rhea" id="RHEA:15313"/>
        <dbReference type="ChEBI" id="CHEBI:15343"/>
        <dbReference type="ChEBI" id="CHEBI:28938"/>
        <dbReference type="ChEBI" id="CHEBI:57603"/>
        <dbReference type="EC" id="4.3.1.7"/>
    </reaction>
</comment>
<comment type="similarity">
    <text evidence="5">Belongs to the EutC family.</text>
</comment>
<keyword evidence="8" id="KW-1185">Reference proteome</keyword>
<dbReference type="GO" id="GO:0009350">
    <property type="term" value="C:ethanolamine ammonia-lyase complex"/>
    <property type="evidence" value="ECO:0007669"/>
    <property type="project" value="UniProtKB-UniRule"/>
</dbReference>
<dbReference type="HAMAP" id="MF_00601">
    <property type="entry name" value="EutC"/>
    <property type="match status" value="1"/>
</dbReference>
<dbReference type="OrthoDB" id="114248at2"/>
<sequence>MTDQTSKANKASLQVIANPWQTLRQFTSARIALGRAGNSIPTHEMLAFQLDHARARDAVHRVLNIDQIIEELCAQKQIIEHTPDLPIVVNSKASNRLMYLQRPDLGRQLDEISWQKINDYQANTVRSYDLSIVITDGLSSTAIQNHAVHIVNQLVALLSADNKHDWSLAPITIVKQGRVACGDDVGEGYKAKITLILIGERPGLISPDSMGLYITWNPIRGKQDSSRNCISNIRPEGLNYQEACQKAYYLLSESLQRQISGIDLKDRSDDTNSQELESKSSTNFLTPPITE</sequence>
<dbReference type="PANTHER" id="PTHR39330:SF1">
    <property type="entry name" value="ETHANOLAMINE AMMONIA-LYASE SMALL SUBUNIT"/>
    <property type="match status" value="1"/>
</dbReference>
<protein>
    <recommendedName>
        <fullName evidence="5">Ethanolamine ammonia-lyase small subunit</fullName>
        <shortName evidence="5">EAL small subunit</shortName>
        <ecNumber evidence="5">4.3.1.7</ecNumber>
    </recommendedName>
</protein>
<dbReference type="InterPro" id="IPR042251">
    <property type="entry name" value="EutC_C"/>
</dbReference>
<comment type="function">
    <text evidence="5">Catalyzes the deamination of various vicinal amino-alcohols to oxo compounds. Allows this organism to utilize ethanolamine as the sole source of nitrogen and carbon in the presence of external vitamin B12.</text>
</comment>
<dbReference type="PIRSF" id="PIRSF018982">
    <property type="entry name" value="EutC"/>
    <property type="match status" value="1"/>
</dbReference>
<dbReference type="Proteomes" id="UP000269041">
    <property type="component" value="Unassembled WGS sequence"/>
</dbReference>
<name>A0A3R9FMU1_9VIBR</name>
<dbReference type="NCBIfam" id="NF003971">
    <property type="entry name" value="PRK05465.1"/>
    <property type="match status" value="1"/>
</dbReference>
<keyword evidence="4 5" id="KW-1283">Bacterial microcompartment</keyword>
<dbReference type="Pfam" id="PF05985">
    <property type="entry name" value="EutC"/>
    <property type="match status" value="1"/>
</dbReference>
<dbReference type="RefSeq" id="WP_125322645.1">
    <property type="nucleotide sequence ID" value="NZ_AP024890.1"/>
</dbReference>
<reference evidence="7 8" key="1">
    <citation type="submission" date="2018-12" db="EMBL/GenBank/DDBJ databases">
        <title>Genomic taxonomy of the Vibrionaceae family.</title>
        <authorList>
            <person name="Gomez-Gil B."/>
            <person name="Enciso-Ibarra K."/>
        </authorList>
    </citation>
    <scope>NUCLEOTIDE SEQUENCE [LARGE SCALE GENOMIC DNA]</scope>
    <source>
        <strain evidence="7 8">CAIM 594</strain>
    </source>
</reference>
<gene>
    <name evidence="5" type="primary">eutC</name>
    <name evidence="7" type="ORF">EJA03_15545</name>
</gene>
<dbReference type="GO" id="GO:0046336">
    <property type="term" value="P:ethanolamine catabolic process"/>
    <property type="evidence" value="ECO:0007669"/>
    <property type="project" value="UniProtKB-UniRule"/>
</dbReference>
<comment type="caution">
    <text evidence="7">The sequence shown here is derived from an EMBL/GenBank/DDBJ whole genome shotgun (WGS) entry which is preliminary data.</text>
</comment>
<proteinExistence type="inferred from homology"/>
<evidence type="ECO:0000313" key="7">
    <source>
        <dbReference type="EMBL" id="RSD30127.1"/>
    </source>
</evidence>
<feature type="compositionally biased region" description="Polar residues" evidence="6">
    <location>
        <begin position="271"/>
        <end position="285"/>
    </location>
</feature>
<dbReference type="GO" id="GO:0031471">
    <property type="term" value="C:ethanolamine degradation polyhedral organelle"/>
    <property type="evidence" value="ECO:0007669"/>
    <property type="project" value="UniProtKB-UniRule"/>
</dbReference>
<dbReference type="EMBL" id="RSFA01000082">
    <property type="protein sequence ID" value="RSD30127.1"/>
    <property type="molecule type" value="Genomic_DNA"/>
</dbReference>
<keyword evidence="3 5" id="KW-0170">Cobalt</keyword>
<dbReference type="Gene3D" id="1.10.30.40">
    <property type="entry name" value="Ethanolamine ammonia-lyase light chain (EutC), N-terminal domain"/>
    <property type="match status" value="1"/>
</dbReference>
<accession>A0A3R9FMU1</accession>
<dbReference type="PANTHER" id="PTHR39330">
    <property type="entry name" value="ETHANOLAMINE AMMONIA-LYASE LIGHT CHAIN"/>
    <property type="match status" value="1"/>
</dbReference>
<dbReference type="InterPro" id="IPR009246">
    <property type="entry name" value="EutC"/>
</dbReference>
<evidence type="ECO:0000256" key="2">
    <source>
        <dbReference type="ARBA" id="ARBA00023239"/>
    </source>
</evidence>
<evidence type="ECO:0000313" key="8">
    <source>
        <dbReference type="Proteomes" id="UP000269041"/>
    </source>
</evidence>
<feature type="binding site" evidence="5">
    <location>
        <position position="229"/>
    </location>
    <ligand>
        <name>adenosylcob(III)alamin</name>
        <dbReference type="ChEBI" id="CHEBI:18408"/>
    </ligand>
</feature>
<evidence type="ECO:0000256" key="1">
    <source>
        <dbReference type="ARBA" id="ARBA00022628"/>
    </source>
</evidence>
<dbReference type="AlphaFoldDB" id="A0A3R9FMU1"/>
<keyword evidence="2 5" id="KW-0456">Lyase</keyword>
<dbReference type="GO" id="GO:0031419">
    <property type="term" value="F:cobalamin binding"/>
    <property type="evidence" value="ECO:0007669"/>
    <property type="project" value="UniProtKB-UniRule"/>
</dbReference>
<keyword evidence="1 5" id="KW-0846">Cobalamin</keyword>
<evidence type="ECO:0000256" key="3">
    <source>
        <dbReference type="ARBA" id="ARBA00023285"/>
    </source>
</evidence>
<dbReference type="Gene3D" id="3.40.50.11240">
    <property type="entry name" value="Ethanolamine ammonia-lyase light chain (EutC)"/>
    <property type="match status" value="1"/>
</dbReference>
<dbReference type="EC" id="4.3.1.7" evidence="5"/>
<comment type="subcellular location">
    <subcellularLocation>
        <location evidence="5">Bacterial microcompartment</location>
    </subcellularLocation>
</comment>
<comment type="subunit">
    <text evidence="5">The basic unit is a heterodimer which dimerizes to form tetramers. The heterotetramers trimerize; 6 large subunits form a core ring with 6 small subunits projecting outwards.</text>
</comment>
<dbReference type="GO" id="GO:0008851">
    <property type="term" value="F:ethanolamine ammonia-lyase activity"/>
    <property type="evidence" value="ECO:0007669"/>
    <property type="project" value="UniProtKB-UniRule"/>
</dbReference>
<comment type="cofactor">
    <cofactor evidence="5">
        <name>adenosylcob(III)alamin</name>
        <dbReference type="ChEBI" id="CHEBI:18408"/>
    </cofactor>
    <text evidence="5">Binds between the large and small subunits.</text>
</comment>
<feature type="binding site" evidence="5">
    <location>
        <position position="179"/>
    </location>
    <ligand>
        <name>adenosylcob(III)alamin</name>
        <dbReference type="ChEBI" id="CHEBI:18408"/>
    </ligand>
</feature>
<feature type="region of interest" description="Disordered" evidence="6">
    <location>
        <begin position="263"/>
        <end position="291"/>
    </location>
</feature>
<organism evidence="7 8">
    <name type="scientific">Vibrio pectenicida</name>
    <dbReference type="NCBI Taxonomy" id="62763"/>
    <lineage>
        <taxon>Bacteria</taxon>
        <taxon>Pseudomonadati</taxon>
        <taxon>Pseudomonadota</taxon>
        <taxon>Gammaproteobacteria</taxon>
        <taxon>Vibrionales</taxon>
        <taxon>Vibrionaceae</taxon>
        <taxon>Vibrio</taxon>
    </lineage>
</organism>
<comment type="pathway">
    <text evidence="5">Amine and polyamine degradation; ethanolamine degradation.</text>
</comment>
<evidence type="ECO:0000256" key="5">
    <source>
        <dbReference type="HAMAP-Rule" id="MF_00601"/>
    </source>
</evidence>
<evidence type="ECO:0000256" key="4">
    <source>
        <dbReference type="ARBA" id="ARBA00024446"/>
    </source>
</evidence>
<dbReference type="GO" id="GO:0006520">
    <property type="term" value="P:amino acid metabolic process"/>
    <property type="evidence" value="ECO:0007669"/>
    <property type="project" value="InterPro"/>
</dbReference>
<feature type="binding site" evidence="5">
    <location>
        <position position="200"/>
    </location>
    <ligand>
        <name>adenosylcob(III)alamin</name>
        <dbReference type="ChEBI" id="CHEBI:18408"/>
    </ligand>
</feature>
<dbReference type="InterPro" id="IPR042255">
    <property type="entry name" value="EutC_N"/>
</dbReference>
<evidence type="ECO:0000256" key="6">
    <source>
        <dbReference type="SAM" id="MobiDB-lite"/>
    </source>
</evidence>
<dbReference type="UniPathway" id="UPA00560"/>